<protein>
    <recommendedName>
        <fullName evidence="6">Small ribosomal subunit protein uS17</fullName>
    </recommendedName>
</protein>
<keyword evidence="4 6" id="KW-0689">Ribosomal protein</keyword>
<evidence type="ECO:0000313" key="7">
    <source>
        <dbReference type="EMBL" id="EES53065.1"/>
    </source>
</evidence>
<dbReference type="InterPro" id="IPR012340">
    <property type="entry name" value="NA-bd_OB-fold"/>
</dbReference>
<comment type="function">
    <text evidence="6">One of the primary rRNA binding proteins, it binds specifically to the 5'-end of 16S ribosomal RNA.</text>
</comment>
<comment type="similarity">
    <text evidence="1 6">Belongs to the universal ribosomal protein uS17 family.</text>
</comment>
<dbReference type="Pfam" id="PF00366">
    <property type="entry name" value="Ribosomal_S17"/>
    <property type="match status" value="1"/>
</dbReference>
<dbReference type="PANTHER" id="PTHR10744:SF1">
    <property type="entry name" value="SMALL RIBOSOMAL SUBUNIT PROTEIN US17M"/>
    <property type="match status" value="1"/>
</dbReference>
<dbReference type="InterPro" id="IPR000266">
    <property type="entry name" value="Ribosomal_uS17"/>
</dbReference>
<dbReference type="EMBL" id="GG693869">
    <property type="protein sequence ID" value="EES53065.1"/>
    <property type="molecule type" value="Genomic_DNA"/>
</dbReference>
<dbReference type="InterPro" id="IPR019984">
    <property type="entry name" value="Ribosomal_uS17_bact/chlr"/>
</dbReference>
<sequence length="88" mass="10164">MINQNNPEQDAPKSPRQLQGVVVKNKMMKTVVVEIRRKVVHPLYKKVITKKNRLKAHTEEQIPQGATVLIAETRPISKDKHHRVVRVL</sequence>
<accession>C6HWG4</accession>
<evidence type="ECO:0000313" key="8">
    <source>
        <dbReference type="Proteomes" id="UP000009374"/>
    </source>
</evidence>
<dbReference type="PRINTS" id="PR00973">
    <property type="entry name" value="RIBOSOMALS17"/>
</dbReference>
<dbReference type="CDD" id="cd00364">
    <property type="entry name" value="Ribosomal_uS17"/>
    <property type="match status" value="1"/>
</dbReference>
<dbReference type="GO" id="GO:0022627">
    <property type="term" value="C:cytosolic small ribosomal subunit"/>
    <property type="evidence" value="ECO:0007669"/>
    <property type="project" value="TreeGrafter"/>
</dbReference>
<keyword evidence="8" id="KW-1185">Reference proteome</keyword>
<organism evidence="7 8">
    <name type="scientific">Leptospirillum ferrodiazotrophum</name>
    <dbReference type="NCBI Taxonomy" id="412449"/>
    <lineage>
        <taxon>Bacteria</taxon>
        <taxon>Pseudomonadati</taxon>
        <taxon>Nitrospirota</taxon>
        <taxon>Nitrospiria</taxon>
        <taxon>Nitrospirales</taxon>
        <taxon>Nitrospiraceae</taxon>
        <taxon>Leptospirillum</taxon>
    </lineage>
</organism>
<reference evidence="7 8" key="1">
    <citation type="journal article" date="2009" name="Appl. Environ. Microbiol.">
        <title>Community genomic and proteomic analyses of chemoautotrophic iron-oxidizing "Leptospirillum rubarum" (Group II) and "Leptospirillum ferrodiazotrophum" (Group III) bacteria in acid mine drainage biofilms.</title>
        <authorList>
            <person name="Goltsman D.S."/>
            <person name="Denef V.J."/>
            <person name="Singer S.W."/>
            <person name="VerBerkmoes N.C."/>
            <person name="Lefsrud M."/>
            <person name="Mueller R.S."/>
            <person name="Dick G.J."/>
            <person name="Sun C.L."/>
            <person name="Wheeler K.E."/>
            <person name="Zemla A."/>
            <person name="Baker B.J."/>
            <person name="Hauser L."/>
            <person name="Land M."/>
            <person name="Shah M.B."/>
            <person name="Thelen M.P."/>
            <person name="Hettich R.L."/>
            <person name="Banfield J.F."/>
        </authorList>
    </citation>
    <scope>NUCLEOTIDE SEQUENCE [LARGE SCALE GENOMIC DNA]</scope>
</reference>
<dbReference type="GO" id="GO:0003735">
    <property type="term" value="F:structural constituent of ribosome"/>
    <property type="evidence" value="ECO:0007669"/>
    <property type="project" value="InterPro"/>
</dbReference>
<name>C6HWG4_9BACT</name>
<dbReference type="GO" id="GO:0006412">
    <property type="term" value="P:translation"/>
    <property type="evidence" value="ECO:0007669"/>
    <property type="project" value="UniProtKB-UniRule"/>
</dbReference>
<dbReference type="PANTHER" id="PTHR10744">
    <property type="entry name" value="40S RIBOSOMAL PROTEIN S11 FAMILY MEMBER"/>
    <property type="match status" value="1"/>
</dbReference>
<dbReference type="HAMAP" id="MF_01345_B">
    <property type="entry name" value="Ribosomal_uS17_B"/>
    <property type="match status" value="1"/>
</dbReference>
<evidence type="ECO:0000256" key="5">
    <source>
        <dbReference type="ARBA" id="ARBA00023274"/>
    </source>
</evidence>
<dbReference type="AlphaFoldDB" id="C6HWG4"/>
<dbReference type="NCBIfam" id="NF004123">
    <property type="entry name" value="PRK05610.1"/>
    <property type="match status" value="1"/>
</dbReference>
<proteinExistence type="inferred from homology"/>
<keyword evidence="2 6" id="KW-0699">rRNA-binding</keyword>
<dbReference type="Proteomes" id="UP000009374">
    <property type="component" value="Unassembled WGS sequence"/>
</dbReference>
<dbReference type="Gene3D" id="2.40.50.140">
    <property type="entry name" value="Nucleic acid-binding proteins"/>
    <property type="match status" value="1"/>
</dbReference>
<evidence type="ECO:0000256" key="3">
    <source>
        <dbReference type="ARBA" id="ARBA00022884"/>
    </source>
</evidence>
<evidence type="ECO:0000256" key="2">
    <source>
        <dbReference type="ARBA" id="ARBA00022730"/>
    </source>
</evidence>
<keyword evidence="5 6" id="KW-0687">Ribonucleoprotein</keyword>
<dbReference type="GO" id="GO:0019843">
    <property type="term" value="F:rRNA binding"/>
    <property type="evidence" value="ECO:0007669"/>
    <property type="project" value="UniProtKB-UniRule"/>
</dbReference>
<gene>
    <name evidence="6" type="primary">rpsQ</name>
    <name evidence="7" type="ORF">UBAL3_80420015</name>
</gene>
<dbReference type="SUPFAM" id="SSF50249">
    <property type="entry name" value="Nucleic acid-binding proteins"/>
    <property type="match status" value="1"/>
</dbReference>
<evidence type="ECO:0000256" key="4">
    <source>
        <dbReference type="ARBA" id="ARBA00022980"/>
    </source>
</evidence>
<evidence type="ECO:0000256" key="6">
    <source>
        <dbReference type="HAMAP-Rule" id="MF_01345"/>
    </source>
</evidence>
<evidence type="ECO:0000256" key="1">
    <source>
        <dbReference type="ARBA" id="ARBA00010254"/>
    </source>
</evidence>
<keyword evidence="3 6" id="KW-0694">RNA-binding</keyword>
<comment type="subunit">
    <text evidence="6">Part of the 30S ribosomal subunit.</text>
</comment>